<comment type="similarity">
    <text evidence="2 6">Belongs to the transposase mutator family.</text>
</comment>
<keyword evidence="4 6" id="KW-0238">DNA-binding</keyword>
<dbReference type="Pfam" id="PF00872">
    <property type="entry name" value="Transposase_mut"/>
    <property type="match status" value="1"/>
</dbReference>
<evidence type="ECO:0000256" key="1">
    <source>
        <dbReference type="ARBA" id="ARBA00002190"/>
    </source>
</evidence>
<evidence type="ECO:0000256" key="3">
    <source>
        <dbReference type="ARBA" id="ARBA00022578"/>
    </source>
</evidence>
<dbReference type="GO" id="GO:0006313">
    <property type="term" value="P:DNA transposition"/>
    <property type="evidence" value="ECO:0007669"/>
    <property type="project" value="UniProtKB-UniRule"/>
</dbReference>
<organism evidence="7 8">
    <name type="scientific">Longicatena caecimuris</name>
    <dbReference type="NCBI Taxonomy" id="1796635"/>
    <lineage>
        <taxon>Bacteria</taxon>
        <taxon>Bacillati</taxon>
        <taxon>Bacillota</taxon>
        <taxon>Erysipelotrichia</taxon>
        <taxon>Erysipelotrichales</taxon>
        <taxon>Erysipelotrichaceae</taxon>
        <taxon>Longicatena</taxon>
    </lineage>
</organism>
<accession>A0A4R3TGE4</accession>
<evidence type="ECO:0000256" key="4">
    <source>
        <dbReference type="ARBA" id="ARBA00023125"/>
    </source>
</evidence>
<evidence type="ECO:0000256" key="2">
    <source>
        <dbReference type="ARBA" id="ARBA00010961"/>
    </source>
</evidence>
<dbReference type="AlphaFoldDB" id="A0A4R3TGE4"/>
<dbReference type="Proteomes" id="UP000295773">
    <property type="component" value="Unassembled WGS sequence"/>
</dbReference>
<evidence type="ECO:0000313" key="7">
    <source>
        <dbReference type="EMBL" id="TCU60426.1"/>
    </source>
</evidence>
<sequence>MYQVKILKHILPILRKYMECQALKLVKQSLKNSNMHDHNIQEQWTYGGVILVMKQLFDYGSAVRKVMYTTNAIEAINSSFRKVTIKGAFPNENALYKLLYLRCTELENKWENGTIRSWSQVLNQLMINDKFSSRIEKYLK</sequence>
<evidence type="ECO:0000256" key="5">
    <source>
        <dbReference type="ARBA" id="ARBA00023172"/>
    </source>
</evidence>
<gene>
    <name evidence="7" type="ORF">EDD61_107122</name>
</gene>
<dbReference type="PANTHER" id="PTHR33217:SF8">
    <property type="entry name" value="MUTATOR FAMILY TRANSPOSASE"/>
    <property type="match status" value="1"/>
</dbReference>
<protein>
    <recommendedName>
        <fullName evidence="6">Mutator family transposase</fullName>
    </recommendedName>
</protein>
<name>A0A4R3TGE4_9FIRM</name>
<dbReference type="InterPro" id="IPR001207">
    <property type="entry name" value="Transposase_mutator"/>
</dbReference>
<keyword evidence="6" id="KW-0814">Transposable element</keyword>
<dbReference type="PANTHER" id="PTHR33217">
    <property type="entry name" value="TRANSPOSASE FOR INSERTION SEQUENCE ELEMENT IS1081"/>
    <property type="match status" value="1"/>
</dbReference>
<keyword evidence="5 6" id="KW-0233">DNA recombination</keyword>
<keyword evidence="3 6" id="KW-0815">Transposition</keyword>
<keyword evidence="8" id="KW-1185">Reference proteome</keyword>
<dbReference type="GO" id="GO:0003677">
    <property type="term" value="F:DNA binding"/>
    <property type="evidence" value="ECO:0007669"/>
    <property type="project" value="UniProtKB-UniRule"/>
</dbReference>
<evidence type="ECO:0000313" key="8">
    <source>
        <dbReference type="Proteomes" id="UP000295773"/>
    </source>
</evidence>
<proteinExistence type="inferred from homology"/>
<reference evidence="7 8" key="1">
    <citation type="submission" date="2019-03" db="EMBL/GenBank/DDBJ databases">
        <title>Genomic Encyclopedia of Type Strains, Phase IV (KMG-IV): sequencing the most valuable type-strain genomes for metagenomic binning, comparative biology and taxonomic classification.</title>
        <authorList>
            <person name="Goeker M."/>
        </authorList>
    </citation>
    <scope>NUCLEOTIDE SEQUENCE [LARGE SCALE GENOMIC DNA]</scope>
    <source>
        <strain evidence="7 8">DSM 29481</strain>
    </source>
</reference>
<dbReference type="GO" id="GO:0004803">
    <property type="term" value="F:transposase activity"/>
    <property type="evidence" value="ECO:0007669"/>
    <property type="project" value="UniProtKB-UniRule"/>
</dbReference>
<dbReference type="EMBL" id="SMBP01000007">
    <property type="protein sequence ID" value="TCU60426.1"/>
    <property type="molecule type" value="Genomic_DNA"/>
</dbReference>
<evidence type="ECO:0000256" key="6">
    <source>
        <dbReference type="RuleBase" id="RU365089"/>
    </source>
</evidence>
<comment type="caution">
    <text evidence="7">The sequence shown here is derived from an EMBL/GenBank/DDBJ whole genome shotgun (WGS) entry which is preliminary data.</text>
</comment>
<comment type="function">
    <text evidence="1 6">Required for the transposition of the insertion element.</text>
</comment>